<gene>
    <name evidence="12" type="ORF">ACCAA_130204</name>
</gene>
<sequence length="212" mass="22939">MLPERKPLLTRQPLAAALLLSASLHAALLSVLGPVRAPARSSELVRLEARIKDAPQPVATVVADPAPLVETVADSPLSAPPELAEAESQVRADLPDAESRLALPIDEHFFKSSELDEQPTPLVTVVPAYPPHAQARDVEGWVRLVLLIDENGQLLHLKVIEASPPGVFDEAALEAFRTTPFSPGRRGTKAVKSRMLIKVDFTLPEMSGPRRE</sequence>
<dbReference type="NCBIfam" id="TIGR01352">
    <property type="entry name" value="tonB_Cterm"/>
    <property type="match status" value="1"/>
</dbReference>
<evidence type="ECO:0000256" key="2">
    <source>
        <dbReference type="ARBA" id="ARBA00006555"/>
    </source>
</evidence>
<evidence type="ECO:0000256" key="8">
    <source>
        <dbReference type="ARBA" id="ARBA00022989"/>
    </source>
</evidence>
<reference evidence="13" key="1">
    <citation type="submission" date="2016-06" db="EMBL/GenBank/DDBJ databases">
        <authorList>
            <person name="McIlroy S.J."/>
            <person name="Karst S.M."/>
            <person name="Albertsen M."/>
        </authorList>
    </citation>
    <scope>NUCLEOTIDE SEQUENCE [LARGE SCALE GENOMIC DNA]</scope>
</reference>
<dbReference type="RefSeq" id="WP_186405942.1">
    <property type="nucleotide sequence ID" value="NZ_FLQX01000035.1"/>
</dbReference>
<evidence type="ECO:0000256" key="9">
    <source>
        <dbReference type="ARBA" id="ARBA00023136"/>
    </source>
</evidence>
<comment type="function">
    <text evidence="10">Interacts with outer membrane receptor proteins that carry out high-affinity binding and energy dependent uptake into the periplasmic space of specific substrates. It could act to transduce energy from the cytoplasmic membrane to specific energy-requiring processes in the outer membrane, resulting in the release into the periplasm of ligands bound by these outer membrane proteins.</text>
</comment>
<evidence type="ECO:0000313" key="13">
    <source>
        <dbReference type="Proteomes" id="UP000199169"/>
    </source>
</evidence>
<dbReference type="Proteomes" id="UP000199169">
    <property type="component" value="Unassembled WGS sequence"/>
</dbReference>
<dbReference type="GO" id="GO:0015891">
    <property type="term" value="P:siderophore transport"/>
    <property type="evidence" value="ECO:0007669"/>
    <property type="project" value="InterPro"/>
</dbReference>
<evidence type="ECO:0000256" key="6">
    <source>
        <dbReference type="ARBA" id="ARBA00022692"/>
    </source>
</evidence>
<comment type="subcellular location">
    <subcellularLocation>
        <location evidence="1 10">Cell inner membrane</location>
        <topology evidence="1 10">Single-pass membrane protein</topology>
        <orientation evidence="1 10">Periplasmic side</orientation>
    </subcellularLocation>
</comment>
<dbReference type="InterPro" id="IPR037682">
    <property type="entry name" value="TonB_C"/>
</dbReference>
<dbReference type="SUPFAM" id="SSF74653">
    <property type="entry name" value="TolA/TonB C-terminal domain"/>
    <property type="match status" value="1"/>
</dbReference>
<organism evidence="12 13">
    <name type="scientific">Candidatus Accumulibacter aalborgensis</name>
    <dbReference type="NCBI Taxonomy" id="1860102"/>
    <lineage>
        <taxon>Bacteria</taxon>
        <taxon>Pseudomonadati</taxon>
        <taxon>Pseudomonadota</taxon>
        <taxon>Betaproteobacteria</taxon>
        <taxon>Candidatus Accumulibacter</taxon>
    </lineage>
</organism>
<evidence type="ECO:0000259" key="11">
    <source>
        <dbReference type="PROSITE" id="PS52015"/>
    </source>
</evidence>
<keyword evidence="6" id="KW-0812">Transmembrane</keyword>
<dbReference type="InterPro" id="IPR006260">
    <property type="entry name" value="TonB/TolA_C"/>
</dbReference>
<dbReference type="PROSITE" id="PS52015">
    <property type="entry name" value="TONB_CTD"/>
    <property type="match status" value="1"/>
</dbReference>
<evidence type="ECO:0000313" key="12">
    <source>
        <dbReference type="EMBL" id="SBT04301.1"/>
    </source>
</evidence>
<accession>A0A1A8XHY0</accession>
<protein>
    <recommendedName>
        <fullName evidence="10">Protein TonB</fullName>
    </recommendedName>
</protein>
<dbReference type="GO" id="GO:0055085">
    <property type="term" value="P:transmembrane transport"/>
    <property type="evidence" value="ECO:0007669"/>
    <property type="project" value="InterPro"/>
</dbReference>
<keyword evidence="7 10" id="KW-0653">Protein transport</keyword>
<feature type="domain" description="TonB C-terminal" evidence="11">
    <location>
        <begin position="114"/>
        <end position="210"/>
    </location>
</feature>
<keyword evidence="3 10" id="KW-0813">Transport</keyword>
<dbReference type="Gene3D" id="3.30.1150.10">
    <property type="match status" value="1"/>
</dbReference>
<dbReference type="Pfam" id="PF03544">
    <property type="entry name" value="TonB_C"/>
    <property type="match status" value="1"/>
</dbReference>
<dbReference type="GO" id="GO:0015031">
    <property type="term" value="P:protein transport"/>
    <property type="evidence" value="ECO:0007669"/>
    <property type="project" value="UniProtKB-UniRule"/>
</dbReference>
<keyword evidence="8" id="KW-1133">Transmembrane helix</keyword>
<dbReference type="PANTHER" id="PTHR33446">
    <property type="entry name" value="PROTEIN TONB-RELATED"/>
    <property type="match status" value="1"/>
</dbReference>
<keyword evidence="13" id="KW-1185">Reference proteome</keyword>
<dbReference type="STRING" id="1860102.ACCAA_130204"/>
<dbReference type="GO" id="GO:0030288">
    <property type="term" value="C:outer membrane-bounded periplasmic space"/>
    <property type="evidence" value="ECO:0007669"/>
    <property type="project" value="InterPro"/>
</dbReference>
<comment type="similarity">
    <text evidence="2 10">Belongs to the TonB family.</text>
</comment>
<dbReference type="EMBL" id="FLQX01000035">
    <property type="protein sequence ID" value="SBT04301.1"/>
    <property type="molecule type" value="Genomic_DNA"/>
</dbReference>
<dbReference type="InterPro" id="IPR051045">
    <property type="entry name" value="TonB-dependent_transducer"/>
</dbReference>
<keyword evidence="10" id="KW-0735">Signal-anchor</keyword>
<keyword evidence="5 10" id="KW-0997">Cell inner membrane</keyword>
<dbReference type="PRINTS" id="PR01374">
    <property type="entry name" value="TONBPROTEIN"/>
</dbReference>
<name>A0A1A8XHY0_9PROT</name>
<keyword evidence="4 10" id="KW-1003">Cell membrane</keyword>
<dbReference type="AlphaFoldDB" id="A0A1A8XHY0"/>
<keyword evidence="9" id="KW-0472">Membrane</keyword>
<dbReference type="GO" id="GO:0005886">
    <property type="term" value="C:plasma membrane"/>
    <property type="evidence" value="ECO:0007669"/>
    <property type="project" value="UniProtKB-SubCell"/>
</dbReference>
<dbReference type="GO" id="GO:0031992">
    <property type="term" value="F:energy transducer activity"/>
    <property type="evidence" value="ECO:0007669"/>
    <property type="project" value="InterPro"/>
</dbReference>
<evidence type="ECO:0000256" key="1">
    <source>
        <dbReference type="ARBA" id="ARBA00004383"/>
    </source>
</evidence>
<proteinExistence type="inferred from homology"/>
<evidence type="ECO:0000256" key="7">
    <source>
        <dbReference type="ARBA" id="ARBA00022927"/>
    </source>
</evidence>
<evidence type="ECO:0000256" key="4">
    <source>
        <dbReference type="ARBA" id="ARBA00022475"/>
    </source>
</evidence>
<dbReference type="InterPro" id="IPR003538">
    <property type="entry name" value="TonB"/>
</dbReference>
<evidence type="ECO:0000256" key="10">
    <source>
        <dbReference type="RuleBase" id="RU362123"/>
    </source>
</evidence>
<evidence type="ECO:0000256" key="5">
    <source>
        <dbReference type="ARBA" id="ARBA00022519"/>
    </source>
</evidence>
<evidence type="ECO:0000256" key="3">
    <source>
        <dbReference type="ARBA" id="ARBA00022448"/>
    </source>
</evidence>